<sequence length="111" mass="11031">MALMVGIGGAPRSDSCNSNEELTARNGLKNDPSGAGNPFPLCALHILRQGTEAPRDREIIDDDRIQTAFSPYSGTSSADASGATAGGASAGASGASSSSSSSSSPPIPFCV</sequence>
<name>A0A830I0R8_9CHLO</name>
<evidence type="ECO:0000313" key="3">
    <source>
        <dbReference type="Proteomes" id="UP000660262"/>
    </source>
</evidence>
<keyword evidence="3" id="KW-1185">Reference proteome</keyword>
<reference evidence="2" key="1">
    <citation type="submission" date="2020-10" db="EMBL/GenBank/DDBJ databases">
        <title>Unveiling of a novel bifunctional photoreceptor, Dualchrome1, isolated from a cosmopolitan green alga.</title>
        <authorList>
            <person name="Suzuki S."/>
            <person name="Kawachi M."/>
        </authorList>
    </citation>
    <scope>NUCLEOTIDE SEQUENCE</scope>
    <source>
        <strain evidence="2">NIES 2893</strain>
    </source>
</reference>
<feature type="region of interest" description="Disordered" evidence="1">
    <location>
        <begin position="52"/>
        <end position="111"/>
    </location>
</feature>
<feature type="region of interest" description="Disordered" evidence="1">
    <location>
        <begin position="1"/>
        <end position="34"/>
    </location>
</feature>
<feature type="compositionally biased region" description="Basic and acidic residues" evidence="1">
    <location>
        <begin position="53"/>
        <end position="65"/>
    </location>
</feature>
<protein>
    <submittedName>
        <fullName evidence="2">Uncharacterized protein</fullName>
    </submittedName>
</protein>
<proteinExistence type="predicted"/>
<dbReference type="Proteomes" id="UP000660262">
    <property type="component" value="Unassembled WGS sequence"/>
</dbReference>
<accession>A0A830I0R8</accession>
<feature type="compositionally biased region" description="Low complexity" evidence="1">
    <location>
        <begin position="73"/>
        <end position="83"/>
    </location>
</feature>
<dbReference type="AlphaFoldDB" id="A0A830I0R8"/>
<comment type="caution">
    <text evidence="2">The sequence shown here is derived from an EMBL/GenBank/DDBJ whole genome shotgun (WGS) entry which is preliminary data.</text>
</comment>
<dbReference type="EMBL" id="BNJQ01000035">
    <property type="protein sequence ID" value="GHP11660.1"/>
    <property type="molecule type" value="Genomic_DNA"/>
</dbReference>
<organism evidence="2 3">
    <name type="scientific">Pycnococcus provasolii</name>
    <dbReference type="NCBI Taxonomy" id="41880"/>
    <lineage>
        <taxon>Eukaryota</taxon>
        <taxon>Viridiplantae</taxon>
        <taxon>Chlorophyta</taxon>
        <taxon>Pseudoscourfieldiophyceae</taxon>
        <taxon>Pseudoscourfieldiales</taxon>
        <taxon>Pycnococcaceae</taxon>
        <taxon>Pycnococcus</taxon>
    </lineage>
</organism>
<gene>
    <name evidence="2" type="ORF">PPROV_001038800</name>
</gene>
<evidence type="ECO:0000313" key="2">
    <source>
        <dbReference type="EMBL" id="GHP11660.1"/>
    </source>
</evidence>
<evidence type="ECO:0000256" key="1">
    <source>
        <dbReference type="SAM" id="MobiDB-lite"/>
    </source>
</evidence>
<feature type="compositionally biased region" description="Low complexity" evidence="1">
    <location>
        <begin position="90"/>
        <end position="104"/>
    </location>
</feature>